<feature type="domain" description="TsaA-like" evidence="3">
    <location>
        <begin position="5"/>
        <end position="138"/>
    </location>
</feature>
<dbReference type="InterPro" id="IPR036414">
    <property type="entry name" value="YaeB_N_sf"/>
</dbReference>
<dbReference type="SUPFAM" id="SSF118196">
    <property type="entry name" value="YaeB-like"/>
    <property type="match status" value="1"/>
</dbReference>
<evidence type="ECO:0000313" key="4">
    <source>
        <dbReference type="EMBL" id="WNM25876.1"/>
    </source>
</evidence>
<proteinExistence type="inferred from homology"/>
<keyword evidence="4" id="KW-0808">Transferase</keyword>
<dbReference type="CDD" id="cd09281">
    <property type="entry name" value="UPF0066"/>
    <property type="match status" value="1"/>
</dbReference>
<name>A0AA96JBM2_9MICO</name>
<dbReference type="PROSITE" id="PS51668">
    <property type="entry name" value="TSAA_2"/>
    <property type="match status" value="1"/>
</dbReference>
<dbReference type="GO" id="GO:0008168">
    <property type="term" value="F:methyltransferase activity"/>
    <property type="evidence" value="ECO:0007669"/>
    <property type="project" value="UniProtKB-KW"/>
</dbReference>
<sequence>MTIEMTPLGHVTCTRREQADDGWDREEATIHLDPAQLGPEALVGIEDFSHVEVIFHFDRHPVDDIETSARRPRGNPEWPRVGILAQRGRRRPNRIGATIARVVAVDGMSLTVAGLDALDGTPVLDIKPYMQEFGPRGPVRQPQWATELMRSYWEA</sequence>
<organism evidence="4 5">
    <name type="scientific">Demequina capsici</name>
    <dbReference type="NCBI Taxonomy" id="3075620"/>
    <lineage>
        <taxon>Bacteria</taxon>
        <taxon>Bacillati</taxon>
        <taxon>Actinomycetota</taxon>
        <taxon>Actinomycetes</taxon>
        <taxon>Micrococcales</taxon>
        <taxon>Demequinaceae</taxon>
        <taxon>Demequina</taxon>
    </lineage>
</organism>
<evidence type="ECO:0000256" key="2">
    <source>
        <dbReference type="ARBA" id="ARBA00033753"/>
    </source>
</evidence>
<dbReference type="RefSeq" id="WP_313501494.1">
    <property type="nucleotide sequence ID" value="NZ_CP134879.1"/>
</dbReference>
<dbReference type="Gene3D" id="2.40.30.70">
    <property type="entry name" value="YaeB-like"/>
    <property type="match status" value="1"/>
</dbReference>
<keyword evidence="5" id="KW-1185">Reference proteome</keyword>
<keyword evidence="4" id="KW-0489">Methyltransferase</keyword>
<dbReference type="InterPro" id="IPR040372">
    <property type="entry name" value="YaeB-like"/>
</dbReference>
<dbReference type="PANTHER" id="PTHR12818:SF0">
    <property type="entry name" value="TRNA (ADENINE(37)-N6)-METHYLTRANSFERASE"/>
    <property type="match status" value="1"/>
</dbReference>
<dbReference type="EMBL" id="CP134879">
    <property type="protein sequence ID" value="WNM25876.1"/>
    <property type="molecule type" value="Genomic_DNA"/>
</dbReference>
<dbReference type="GO" id="GO:0032259">
    <property type="term" value="P:methylation"/>
    <property type="evidence" value="ECO:0007669"/>
    <property type="project" value="UniProtKB-KW"/>
</dbReference>
<dbReference type="AlphaFoldDB" id="A0AA96JBM2"/>
<dbReference type="Pfam" id="PF01980">
    <property type="entry name" value="TrmO_N"/>
    <property type="match status" value="1"/>
</dbReference>
<dbReference type="Proteomes" id="UP001304125">
    <property type="component" value="Chromosome"/>
</dbReference>
<comment type="similarity">
    <text evidence="2">Belongs to the tRNA methyltransferase O family.</text>
</comment>
<evidence type="ECO:0000256" key="1">
    <source>
        <dbReference type="ARBA" id="ARBA00022691"/>
    </source>
</evidence>
<reference evidence="4 5" key="1">
    <citation type="submission" date="2023-09" db="EMBL/GenBank/DDBJ databases">
        <title>Demequina sp. a novel bacteria isolated from Capsicum annuum.</title>
        <authorList>
            <person name="Humaira Z."/>
            <person name="Lee J."/>
            <person name="Cho D."/>
        </authorList>
    </citation>
    <scope>NUCLEOTIDE SEQUENCE [LARGE SCALE GENOMIC DNA]</scope>
    <source>
        <strain evidence="4 5">OYTSA14</strain>
    </source>
</reference>
<dbReference type="PANTHER" id="PTHR12818">
    <property type="entry name" value="TRNA (ADENINE(37)-N6)-METHYLTRANSFERASE"/>
    <property type="match status" value="1"/>
</dbReference>
<dbReference type="InterPro" id="IPR023370">
    <property type="entry name" value="TrmO-like_N"/>
</dbReference>
<evidence type="ECO:0000259" key="3">
    <source>
        <dbReference type="PROSITE" id="PS51668"/>
    </source>
</evidence>
<gene>
    <name evidence="4" type="ORF">RN606_06915</name>
</gene>
<keyword evidence="1" id="KW-0949">S-adenosyl-L-methionine</keyword>
<protein>
    <submittedName>
        <fullName evidence="4">SAM-dependent methyltransferase</fullName>
    </submittedName>
</protein>
<accession>A0AA96JBM2</accession>
<dbReference type="InterPro" id="IPR036413">
    <property type="entry name" value="YaeB-like_sf"/>
</dbReference>
<evidence type="ECO:0000313" key="5">
    <source>
        <dbReference type="Proteomes" id="UP001304125"/>
    </source>
</evidence>